<gene>
    <name evidence="5" type="ORF">AOQ84DRAFT_42957</name>
</gene>
<dbReference type="InterPro" id="IPR021109">
    <property type="entry name" value="Peptidase_aspartic_dom_sf"/>
</dbReference>
<evidence type="ECO:0000256" key="2">
    <source>
        <dbReference type="SAM" id="MobiDB-lite"/>
    </source>
</evidence>
<dbReference type="GO" id="GO:0006508">
    <property type="term" value="P:proteolysis"/>
    <property type="evidence" value="ECO:0007669"/>
    <property type="project" value="UniProtKB-KW"/>
</dbReference>
<feature type="region of interest" description="Disordered" evidence="2">
    <location>
        <begin position="500"/>
        <end position="527"/>
    </location>
</feature>
<dbReference type="SUPFAM" id="SSF50630">
    <property type="entry name" value="Acid proteases"/>
    <property type="match status" value="1"/>
</dbReference>
<dbReference type="AlphaFoldDB" id="A0A8E2F0K1"/>
<dbReference type="InterPro" id="IPR033121">
    <property type="entry name" value="PEPTIDASE_A1"/>
</dbReference>
<dbReference type="PROSITE" id="PS51767">
    <property type="entry name" value="PEPTIDASE_A1"/>
    <property type="match status" value="1"/>
</dbReference>
<dbReference type="InterPro" id="IPR001461">
    <property type="entry name" value="Aspartic_peptidase_A1"/>
</dbReference>
<dbReference type="GO" id="GO:0004190">
    <property type="term" value="F:aspartic-type endopeptidase activity"/>
    <property type="evidence" value="ECO:0007669"/>
    <property type="project" value="InterPro"/>
</dbReference>
<protein>
    <submittedName>
        <fullName evidence="5">Acid protease</fullName>
    </submittedName>
</protein>
<feature type="transmembrane region" description="Helical" evidence="3">
    <location>
        <begin position="445"/>
        <end position="471"/>
    </location>
</feature>
<reference evidence="5 6" key="1">
    <citation type="journal article" date="2016" name="Nat. Commun.">
        <title>Ectomycorrhizal ecology is imprinted in the genome of the dominant symbiotic fungus Cenococcum geophilum.</title>
        <authorList>
            <consortium name="DOE Joint Genome Institute"/>
            <person name="Peter M."/>
            <person name="Kohler A."/>
            <person name="Ohm R.A."/>
            <person name="Kuo A."/>
            <person name="Krutzmann J."/>
            <person name="Morin E."/>
            <person name="Arend M."/>
            <person name="Barry K.W."/>
            <person name="Binder M."/>
            <person name="Choi C."/>
            <person name="Clum A."/>
            <person name="Copeland A."/>
            <person name="Grisel N."/>
            <person name="Haridas S."/>
            <person name="Kipfer T."/>
            <person name="LaButti K."/>
            <person name="Lindquist E."/>
            <person name="Lipzen A."/>
            <person name="Maire R."/>
            <person name="Meier B."/>
            <person name="Mihaltcheva S."/>
            <person name="Molinier V."/>
            <person name="Murat C."/>
            <person name="Poggeler S."/>
            <person name="Quandt C.A."/>
            <person name="Sperisen C."/>
            <person name="Tritt A."/>
            <person name="Tisserant E."/>
            <person name="Crous P.W."/>
            <person name="Henrissat B."/>
            <person name="Nehls U."/>
            <person name="Egli S."/>
            <person name="Spatafora J.W."/>
            <person name="Grigoriev I.V."/>
            <person name="Martin F.M."/>
        </authorList>
    </citation>
    <scope>NUCLEOTIDE SEQUENCE [LARGE SCALE GENOMIC DNA]</scope>
    <source>
        <strain evidence="5 6">CBS 207.34</strain>
    </source>
</reference>
<feature type="non-terminal residue" evidence="5">
    <location>
        <position position="559"/>
    </location>
</feature>
<evidence type="ECO:0000259" key="4">
    <source>
        <dbReference type="PROSITE" id="PS51767"/>
    </source>
</evidence>
<keyword evidence="5" id="KW-0645">Protease</keyword>
<keyword evidence="5" id="KW-0378">Hydrolase</keyword>
<sequence>MSLNCGADSTNIPAPCIWPPSGTFDGNDGSWSTFAINLGDNGSNGTDAGTTGQNFKVHISTGGQMIWVPLEASWCDQPNPNACAAARGVQVFNGKQSLGFNTQQANPWTQVGLYSLLQTIITNLVNTPDSNPNGSYGLTNVGIGSDSATSPMFSILVAGIETKDFFMGTFGLSNSAFTVGNKPYSTWLTDYNGINSIPSLSYGYGAGAQYRNPSGVLGSLVLGGYDQSRCETGVNIPMPSSGNSSLIAGVQSILYKPDPAVDPNQYSLTSSGFLALIDSTLPYLWLPQSVCDQFASRFKLTWNSTSELYLVNDTAHTYNINQNPTISFTIGSTATGGTDVTSIVLPYAAFDLQMGFPIFTNSTRYFPIKPSSGPYVLGRAFLQEAYLIVNYENSTFTVAPATFSNPMPSPSLVPIYPNNHITPSSSPSPTSTNSSSSSSSLSGGVIAGIALGAISAILLICIIIGFCIWRYNRKRKALLKKYAIDTLAAGDQVKERRISELASSTPGSPPPRFSGNGQGGYFDPVTGTEKFPPAPIMEIAQELESPPLPVVQELESQQP</sequence>
<comment type="similarity">
    <text evidence="1">Belongs to the peptidase A1 family.</text>
</comment>
<dbReference type="OrthoDB" id="4074350at2759"/>
<proteinExistence type="inferred from homology"/>
<keyword evidence="3" id="KW-1133">Transmembrane helix</keyword>
<feature type="compositionally biased region" description="Low complexity" evidence="2">
    <location>
        <begin position="422"/>
        <end position="437"/>
    </location>
</feature>
<dbReference type="PRINTS" id="PR00792">
    <property type="entry name" value="PEPSIN"/>
</dbReference>
<dbReference type="PANTHER" id="PTHR47966">
    <property type="entry name" value="BETA-SITE APP-CLEAVING ENZYME, ISOFORM A-RELATED"/>
    <property type="match status" value="1"/>
</dbReference>
<dbReference type="EMBL" id="KV749673">
    <property type="protein sequence ID" value="OCL08326.1"/>
    <property type="molecule type" value="Genomic_DNA"/>
</dbReference>
<feature type="region of interest" description="Disordered" evidence="2">
    <location>
        <begin position="418"/>
        <end position="437"/>
    </location>
</feature>
<dbReference type="Gene3D" id="2.40.70.10">
    <property type="entry name" value="Acid Proteases"/>
    <property type="match status" value="2"/>
</dbReference>
<accession>A0A8E2F0K1</accession>
<organism evidence="5 6">
    <name type="scientific">Glonium stellatum</name>
    <dbReference type="NCBI Taxonomy" id="574774"/>
    <lineage>
        <taxon>Eukaryota</taxon>
        <taxon>Fungi</taxon>
        <taxon>Dikarya</taxon>
        <taxon>Ascomycota</taxon>
        <taxon>Pezizomycotina</taxon>
        <taxon>Dothideomycetes</taxon>
        <taxon>Pleosporomycetidae</taxon>
        <taxon>Gloniales</taxon>
        <taxon>Gloniaceae</taxon>
        <taxon>Glonium</taxon>
    </lineage>
</organism>
<keyword evidence="3" id="KW-0472">Membrane</keyword>
<evidence type="ECO:0000256" key="3">
    <source>
        <dbReference type="SAM" id="Phobius"/>
    </source>
</evidence>
<keyword evidence="6" id="KW-1185">Reference proteome</keyword>
<dbReference type="Pfam" id="PF00026">
    <property type="entry name" value="Asp"/>
    <property type="match status" value="1"/>
</dbReference>
<dbReference type="GO" id="GO:0000324">
    <property type="term" value="C:fungal-type vacuole"/>
    <property type="evidence" value="ECO:0007669"/>
    <property type="project" value="TreeGrafter"/>
</dbReference>
<evidence type="ECO:0000313" key="6">
    <source>
        <dbReference type="Proteomes" id="UP000250140"/>
    </source>
</evidence>
<dbReference type="PANTHER" id="PTHR47966:SF51">
    <property type="entry name" value="BETA-SITE APP-CLEAVING ENZYME, ISOFORM A-RELATED"/>
    <property type="match status" value="1"/>
</dbReference>
<name>A0A8E2F0K1_9PEZI</name>
<evidence type="ECO:0000313" key="5">
    <source>
        <dbReference type="EMBL" id="OCL08326.1"/>
    </source>
</evidence>
<evidence type="ECO:0000256" key="1">
    <source>
        <dbReference type="ARBA" id="ARBA00007447"/>
    </source>
</evidence>
<feature type="domain" description="Peptidase A1" evidence="4">
    <location>
        <begin position="42"/>
        <end position="399"/>
    </location>
</feature>
<dbReference type="Proteomes" id="UP000250140">
    <property type="component" value="Unassembled WGS sequence"/>
</dbReference>
<keyword evidence="3" id="KW-0812">Transmembrane</keyword>